<dbReference type="GO" id="GO:0003824">
    <property type="term" value="F:catalytic activity"/>
    <property type="evidence" value="ECO:0007669"/>
    <property type="project" value="InterPro"/>
</dbReference>
<dbReference type="InterPro" id="IPR020558">
    <property type="entry name" value="DiOHA_6PGluconate_deHydtase_CS"/>
</dbReference>
<gene>
    <name evidence="2" type="ORF">RFI_10948</name>
</gene>
<dbReference type="AlphaFoldDB" id="X6NKC5"/>
<dbReference type="Pfam" id="PF15711">
    <property type="entry name" value="ILEI"/>
    <property type="match status" value="1"/>
</dbReference>
<evidence type="ECO:0000313" key="2">
    <source>
        <dbReference type="EMBL" id="ETO26189.1"/>
    </source>
</evidence>
<feature type="domain" description="ILEI/PANDER" evidence="1">
    <location>
        <begin position="74"/>
        <end position="160"/>
    </location>
</feature>
<dbReference type="InterPro" id="IPR039477">
    <property type="entry name" value="ILEI/PANDER_dom"/>
</dbReference>
<dbReference type="EMBL" id="ASPP01008027">
    <property type="protein sequence ID" value="ETO26189.1"/>
    <property type="molecule type" value="Genomic_DNA"/>
</dbReference>
<keyword evidence="3" id="KW-1185">Reference proteome</keyword>
<name>X6NKC5_RETFI</name>
<evidence type="ECO:0000259" key="1">
    <source>
        <dbReference type="Pfam" id="PF15711"/>
    </source>
</evidence>
<dbReference type="Proteomes" id="UP000023152">
    <property type="component" value="Unassembled WGS sequence"/>
</dbReference>
<sequence>MQLDKQLTQNPEECKTLIEAKEKVQQFEEELIHEGVRRRMALEIDVQSWTKGNVGHPDSWIRIGNCDKRLPGSGIGCVCVDIGTGKVVKQLTFNLQATDTDIDEKFAYFLKSVNEDWLLIMCLHDEIQELGPSTVEILKQLGVSNDQIPLNENSFIYIGRPSKTKIDPYFACVCRGPNKGPCNVRRVVILDDDTSLTDVCSAKTSSVPPIIFESRTLSHTLDKHLKACSKETIAACQK</sequence>
<protein>
    <recommendedName>
        <fullName evidence="1">ILEI/PANDER domain-containing protein</fullName>
    </recommendedName>
</protein>
<evidence type="ECO:0000313" key="3">
    <source>
        <dbReference type="Proteomes" id="UP000023152"/>
    </source>
</evidence>
<comment type="caution">
    <text evidence="2">The sequence shown here is derived from an EMBL/GenBank/DDBJ whole genome shotgun (WGS) entry which is preliminary data.</text>
</comment>
<accession>X6NKC5</accession>
<dbReference type="PROSITE" id="PS00886">
    <property type="entry name" value="ILVD_EDD_1"/>
    <property type="match status" value="1"/>
</dbReference>
<reference evidence="2 3" key="1">
    <citation type="journal article" date="2013" name="Curr. Biol.">
        <title>The Genome of the Foraminiferan Reticulomyxa filosa.</title>
        <authorList>
            <person name="Glockner G."/>
            <person name="Hulsmann N."/>
            <person name="Schleicher M."/>
            <person name="Noegel A.A."/>
            <person name="Eichinger L."/>
            <person name="Gallinger C."/>
            <person name="Pawlowski J."/>
            <person name="Sierra R."/>
            <person name="Euteneuer U."/>
            <person name="Pillet L."/>
            <person name="Moustafa A."/>
            <person name="Platzer M."/>
            <person name="Groth M."/>
            <person name="Szafranski K."/>
            <person name="Schliwa M."/>
        </authorList>
    </citation>
    <scope>NUCLEOTIDE SEQUENCE [LARGE SCALE GENOMIC DNA]</scope>
</reference>
<proteinExistence type="predicted"/>
<organism evidence="2 3">
    <name type="scientific">Reticulomyxa filosa</name>
    <dbReference type="NCBI Taxonomy" id="46433"/>
    <lineage>
        <taxon>Eukaryota</taxon>
        <taxon>Sar</taxon>
        <taxon>Rhizaria</taxon>
        <taxon>Retaria</taxon>
        <taxon>Foraminifera</taxon>
        <taxon>Monothalamids</taxon>
        <taxon>Reticulomyxidae</taxon>
        <taxon>Reticulomyxa</taxon>
    </lineage>
</organism>